<dbReference type="SMART" id="SM00244">
    <property type="entry name" value="PHB"/>
    <property type="match status" value="1"/>
</dbReference>
<organism evidence="3">
    <name type="scientific">uncultured marine phage</name>
    <dbReference type="NCBI Taxonomy" id="707152"/>
    <lineage>
        <taxon>Viruses</taxon>
        <taxon>environmental samples</taxon>
    </lineage>
</organism>
<keyword evidence="1" id="KW-0472">Membrane</keyword>
<evidence type="ECO:0000313" key="3">
    <source>
        <dbReference type="EMBL" id="CAG7580372.1"/>
    </source>
</evidence>
<dbReference type="PANTHER" id="PTHR23222">
    <property type="entry name" value="PROHIBITIN"/>
    <property type="match status" value="1"/>
</dbReference>
<feature type="domain" description="Band 7" evidence="2">
    <location>
        <begin position="33"/>
        <end position="194"/>
    </location>
</feature>
<proteinExistence type="predicted"/>
<dbReference type="Gene3D" id="3.30.479.30">
    <property type="entry name" value="Band 7 domain"/>
    <property type="match status" value="1"/>
</dbReference>
<dbReference type="SUPFAM" id="SSF117892">
    <property type="entry name" value="Band 7/SPFH domain"/>
    <property type="match status" value="1"/>
</dbReference>
<dbReference type="Pfam" id="PF01145">
    <property type="entry name" value="Band_7"/>
    <property type="match status" value="1"/>
</dbReference>
<evidence type="ECO:0000259" key="2">
    <source>
        <dbReference type="SMART" id="SM00244"/>
    </source>
</evidence>
<sequence>MFKNWNKYSLGKKVKWIGLGALTLIALITFMVSWEDVPPGHQGVVYKPYNGGVDKQKVYNEGTYLLWPWNEMETFDVRQKSNEYTSEIMDKNGTDITVSVAVNYSLTKGQIANIYLDLQNYEDIVNNQSLAAVKNVVGRYNYQQVYSTQREALEKEIEDILRKELAENFMTLHYVRILDVNLPGNISTQITEKETQKERNKTAQLKEKEEEFLANALIEKARGDSALVISAQYKADAIELESAQLKGNSGYTELKKWEKWDGKGSPYGNNNVFGDKSISILKGKGN</sequence>
<dbReference type="InterPro" id="IPR000163">
    <property type="entry name" value="Prohibitin"/>
</dbReference>
<keyword evidence="1" id="KW-0812">Transmembrane</keyword>
<dbReference type="InterPro" id="IPR001107">
    <property type="entry name" value="Band_7"/>
</dbReference>
<dbReference type="EMBL" id="OU342829">
    <property type="protein sequence ID" value="CAG7580372.1"/>
    <property type="molecule type" value="Genomic_DNA"/>
</dbReference>
<reference evidence="3" key="1">
    <citation type="submission" date="2021-06" db="EMBL/GenBank/DDBJ databases">
        <authorList>
            <person name="Gannon L."/>
            <person name="Redgwell R T."/>
            <person name="Michniewski S."/>
            <person name="Harrison D C."/>
            <person name="Millard A."/>
        </authorList>
    </citation>
    <scope>NUCLEOTIDE SEQUENCE</scope>
</reference>
<accession>A0A8D9CCY7</accession>
<dbReference type="InterPro" id="IPR036013">
    <property type="entry name" value="Band_7/SPFH_dom_sf"/>
</dbReference>
<keyword evidence="3" id="KW-0449">Lipoprotein</keyword>
<dbReference type="CDD" id="cd03401">
    <property type="entry name" value="SPFH_prohibitin"/>
    <property type="match status" value="1"/>
</dbReference>
<keyword evidence="1" id="KW-1133">Transmembrane helix</keyword>
<feature type="transmembrane region" description="Helical" evidence="1">
    <location>
        <begin position="16"/>
        <end position="34"/>
    </location>
</feature>
<name>A0A8D9CCY7_9VIRU</name>
<dbReference type="GO" id="GO:0016020">
    <property type="term" value="C:membrane"/>
    <property type="evidence" value="ECO:0007669"/>
    <property type="project" value="InterPro"/>
</dbReference>
<evidence type="ECO:0000256" key="1">
    <source>
        <dbReference type="SAM" id="Phobius"/>
    </source>
</evidence>
<gene>
    <name evidence="3" type="ORF">SLAVMIC_00382</name>
</gene>
<dbReference type="PANTHER" id="PTHR23222:SF0">
    <property type="entry name" value="PROHIBITIN 1"/>
    <property type="match status" value="1"/>
</dbReference>
<protein>
    <submittedName>
        <fullName evidence="3">HflC/HflK family inner membrane lipoprotein</fullName>
    </submittedName>
</protein>